<evidence type="ECO:0000313" key="3">
    <source>
        <dbReference type="Proteomes" id="UP000027195"/>
    </source>
</evidence>
<accession>A0A067M2M9</accession>
<sequence>MRTLSLNHIPVEVLIESIFCYLAARDIQALSCCSSFLAGVCADDLLWKRLLLRDFNVRITHKIGVDLKSIHKGLQGDSRIFVWGVNENNIFWPPGPFATISEQDGDDRKVLSYPHAIEAGPQVAALEAGATLFCALDIEGKLHVWGNLSWTSFAPRCMGRASAPATLLMPNKIESVSCGRMHIAVVDALSNIWIFTSWESPYRLVCPELSNTSPETSAAQVEVGSYFVAVLTESAGVYATWPFCGPQRDFTLSPSEVSGAGLRVPDDWRQSGTFYDCELWDAHSRLLALPQLPDLPPLPLTGYGASLSPRITQIAAGNDFLVALTNHGHVLKIDLTGGQHANGLTKLQEKIAAGDLGWEYLPLFSTLDGYENLNNAPPFQAEPRSALGGPPVGRITRITANDRMFAAHSTGPGSIVLMGTKRTTSSTPPEFIPFHQSHFVISVTLGDNHFGALTSDGQLLTWGRAAFGALGLGDPHSLPADTPGGFSSNPACASLPDVKVPCPVRFDWEAEGSGTTAGKRQFCFAAAASGKQFAALVLSLDDRSS</sequence>
<dbReference type="Pfam" id="PF12937">
    <property type="entry name" value="F-box-like"/>
    <property type="match status" value="1"/>
</dbReference>
<dbReference type="STRING" id="930990.A0A067M2M9"/>
<dbReference type="InterPro" id="IPR009091">
    <property type="entry name" value="RCC1/BLIP-II"/>
</dbReference>
<dbReference type="GO" id="GO:0005737">
    <property type="term" value="C:cytoplasm"/>
    <property type="evidence" value="ECO:0007669"/>
    <property type="project" value="TreeGrafter"/>
</dbReference>
<dbReference type="AlphaFoldDB" id="A0A067M2M9"/>
<dbReference type="PRINTS" id="PR00633">
    <property type="entry name" value="RCCNDNSATION"/>
</dbReference>
<evidence type="ECO:0000313" key="2">
    <source>
        <dbReference type="EMBL" id="KDQ10033.1"/>
    </source>
</evidence>
<dbReference type="GO" id="GO:0005085">
    <property type="term" value="F:guanyl-nucleotide exchange factor activity"/>
    <property type="evidence" value="ECO:0007669"/>
    <property type="project" value="TreeGrafter"/>
</dbReference>
<dbReference type="OrthoDB" id="61110at2759"/>
<reference evidence="3" key="1">
    <citation type="journal article" date="2014" name="Proc. Natl. Acad. Sci. U.S.A.">
        <title>Extensive sampling of basidiomycete genomes demonstrates inadequacy of the white-rot/brown-rot paradigm for wood decay fungi.</title>
        <authorList>
            <person name="Riley R."/>
            <person name="Salamov A.A."/>
            <person name="Brown D.W."/>
            <person name="Nagy L.G."/>
            <person name="Floudas D."/>
            <person name="Held B.W."/>
            <person name="Levasseur A."/>
            <person name="Lombard V."/>
            <person name="Morin E."/>
            <person name="Otillar R."/>
            <person name="Lindquist E.A."/>
            <person name="Sun H."/>
            <person name="LaButti K.M."/>
            <person name="Schmutz J."/>
            <person name="Jabbour D."/>
            <person name="Luo H."/>
            <person name="Baker S.E."/>
            <person name="Pisabarro A.G."/>
            <person name="Walton J.D."/>
            <person name="Blanchette R.A."/>
            <person name="Henrissat B."/>
            <person name="Martin F."/>
            <person name="Cullen D."/>
            <person name="Hibbett D.S."/>
            <person name="Grigoriev I.V."/>
        </authorList>
    </citation>
    <scope>NUCLEOTIDE SEQUENCE [LARGE SCALE GENOMIC DNA]</scope>
    <source>
        <strain evidence="3">FD-172 SS1</strain>
    </source>
</reference>
<name>A0A067M2M9_BOTB1</name>
<dbReference type="InterPro" id="IPR001810">
    <property type="entry name" value="F-box_dom"/>
</dbReference>
<dbReference type="HOGENOM" id="CLU_017519_1_0_1"/>
<dbReference type="PANTHER" id="PTHR45982:SF3">
    <property type="entry name" value="F-BOX PROTEIN POF9"/>
    <property type="match status" value="1"/>
</dbReference>
<dbReference type="InterPro" id="IPR051553">
    <property type="entry name" value="Ran_GTPase-activating"/>
</dbReference>
<evidence type="ECO:0000259" key="1">
    <source>
        <dbReference type="Pfam" id="PF12937"/>
    </source>
</evidence>
<feature type="domain" description="F-box" evidence="1">
    <location>
        <begin position="7"/>
        <end position="53"/>
    </location>
</feature>
<dbReference type="Gene3D" id="1.20.1280.50">
    <property type="match status" value="1"/>
</dbReference>
<dbReference type="PANTHER" id="PTHR45982">
    <property type="entry name" value="REGULATOR OF CHROMOSOME CONDENSATION"/>
    <property type="match status" value="1"/>
</dbReference>
<organism evidence="2 3">
    <name type="scientific">Botryobasidium botryosum (strain FD-172 SS1)</name>
    <dbReference type="NCBI Taxonomy" id="930990"/>
    <lineage>
        <taxon>Eukaryota</taxon>
        <taxon>Fungi</taxon>
        <taxon>Dikarya</taxon>
        <taxon>Basidiomycota</taxon>
        <taxon>Agaricomycotina</taxon>
        <taxon>Agaricomycetes</taxon>
        <taxon>Cantharellales</taxon>
        <taxon>Botryobasidiaceae</taxon>
        <taxon>Botryobasidium</taxon>
    </lineage>
</organism>
<gene>
    <name evidence="2" type="ORF">BOTBODRAFT_36653</name>
</gene>
<dbReference type="InterPro" id="IPR000408">
    <property type="entry name" value="Reg_chr_condens"/>
</dbReference>
<dbReference type="Proteomes" id="UP000027195">
    <property type="component" value="Unassembled WGS sequence"/>
</dbReference>
<keyword evidence="3" id="KW-1185">Reference proteome</keyword>
<dbReference type="InParanoid" id="A0A067M2M9"/>
<dbReference type="Pfam" id="PF13540">
    <property type="entry name" value="RCC1_2"/>
    <property type="match status" value="1"/>
</dbReference>
<dbReference type="EMBL" id="KL198072">
    <property type="protein sequence ID" value="KDQ10033.1"/>
    <property type="molecule type" value="Genomic_DNA"/>
</dbReference>
<dbReference type="SUPFAM" id="SSF50985">
    <property type="entry name" value="RCC1/BLIP-II"/>
    <property type="match status" value="1"/>
</dbReference>
<protein>
    <recommendedName>
        <fullName evidence="1">F-box domain-containing protein</fullName>
    </recommendedName>
</protein>
<dbReference type="SUPFAM" id="SSF81383">
    <property type="entry name" value="F-box domain"/>
    <property type="match status" value="1"/>
</dbReference>
<dbReference type="Gene3D" id="2.130.10.30">
    <property type="entry name" value="Regulator of chromosome condensation 1/beta-lactamase-inhibitor protein II"/>
    <property type="match status" value="2"/>
</dbReference>
<dbReference type="InterPro" id="IPR036047">
    <property type="entry name" value="F-box-like_dom_sf"/>
</dbReference>
<proteinExistence type="predicted"/>